<comment type="caution">
    <text evidence="1">The sequence shown here is derived from an EMBL/GenBank/DDBJ whole genome shotgun (WGS) entry which is preliminary data.</text>
</comment>
<gene>
    <name evidence="1" type="ORF">E2C01_071536</name>
</gene>
<dbReference type="Proteomes" id="UP000324222">
    <property type="component" value="Unassembled WGS sequence"/>
</dbReference>
<proteinExistence type="predicted"/>
<dbReference type="AlphaFoldDB" id="A0A5B7HVL0"/>
<evidence type="ECO:0000313" key="1">
    <source>
        <dbReference type="EMBL" id="MPC77091.1"/>
    </source>
</evidence>
<keyword evidence="2" id="KW-1185">Reference proteome</keyword>
<protein>
    <submittedName>
        <fullName evidence="1">Uncharacterized protein</fullName>
    </submittedName>
</protein>
<sequence>MPLHWKYITWEARTCRP</sequence>
<evidence type="ECO:0000313" key="2">
    <source>
        <dbReference type="Proteomes" id="UP000324222"/>
    </source>
</evidence>
<dbReference type="EMBL" id="VSRR010044972">
    <property type="protein sequence ID" value="MPC77091.1"/>
    <property type="molecule type" value="Genomic_DNA"/>
</dbReference>
<organism evidence="1 2">
    <name type="scientific">Portunus trituberculatus</name>
    <name type="common">Swimming crab</name>
    <name type="synonym">Neptunus trituberculatus</name>
    <dbReference type="NCBI Taxonomy" id="210409"/>
    <lineage>
        <taxon>Eukaryota</taxon>
        <taxon>Metazoa</taxon>
        <taxon>Ecdysozoa</taxon>
        <taxon>Arthropoda</taxon>
        <taxon>Crustacea</taxon>
        <taxon>Multicrustacea</taxon>
        <taxon>Malacostraca</taxon>
        <taxon>Eumalacostraca</taxon>
        <taxon>Eucarida</taxon>
        <taxon>Decapoda</taxon>
        <taxon>Pleocyemata</taxon>
        <taxon>Brachyura</taxon>
        <taxon>Eubrachyura</taxon>
        <taxon>Portunoidea</taxon>
        <taxon>Portunidae</taxon>
        <taxon>Portuninae</taxon>
        <taxon>Portunus</taxon>
    </lineage>
</organism>
<name>A0A5B7HVL0_PORTR</name>
<accession>A0A5B7HVL0</accession>
<reference evidence="1 2" key="1">
    <citation type="submission" date="2019-05" db="EMBL/GenBank/DDBJ databases">
        <title>Another draft genome of Portunus trituberculatus and its Hox gene families provides insights of decapod evolution.</title>
        <authorList>
            <person name="Jeong J.-H."/>
            <person name="Song I."/>
            <person name="Kim S."/>
            <person name="Choi T."/>
            <person name="Kim D."/>
            <person name="Ryu S."/>
            <person name="Kim W."/>
        </authorList>
    </citation>
    <scope>NUCLEOTIDE SEQUENCE [LARGE SCALE GENOMIC DNA]</scope>
    <source>
        <tissue evidence="1">Muscle</tissue>
    </source>
</reference>